<dbReference type="HOGENOM" id="CLU_3196302_0_0_9"/>
<organism evidence="1 2">
    <name type="scientific">Bacillus spizizenii (strain DSM 15029 / JCM 12233 / NBRC 101239 / NRRL B-23049 / TU-B-10)</name>
    <name type="common">Bacillus subtilis subsp. spizizenii</name>
    <dbReference type="NCBI Taxonomy" id="1052585"/>
    <lineage>
        <taxon>Bacteria</taxon>
        <taxon>Bacillati</taxon>
        <taxon>Bacillota</taxon>
        <taxon>Bacilli</taxon>
        <taxon>Bacillales</taxon>
        <taxon>Bacillaceae</taxon>
        <taxon>Bacillus</taxon>
    </lineage>
</organism>
<dbReference type="Proteomes" id="UP000002651">
    <property type="component" value="Chromosome"/>
</dbReference>
<name>G4P1L9_BACS4</name>
<proteinExistence type="predicted"/>
<evidence type="ECO:0000313" key="2">
    <source>
        <dbReference type="Proteomes" id="UP000002651"/>
    </source>
</evidence>
<keyword evidence="2" id="KW-1185">Reference proteome</keyword>
<accession>G4P1L9</accession>
<dbReference type="EMBL" id="CP002905">
    <property type="protein sequence ID" value="AEP88548.1"/>
    <property type="molecule type" value="Genomic_DNA"/>
</dbReference>
<reference evidence="1 2" key="1">
    <citation type="journal article" date="2012" name="J. Bacteriol.">
        <title>Whole-genome sequences of Bacillus subtilis and close relatives.</title>
        <authorList>
            <person name="Earl A.M."/>
            <person name="Eppinger M."/>
            <person name="Fricke W.F."/>
            <person name="Rosovitz M.J."/>
            <person name="Rasko D.A."/>
            <person name="Daugherty S."/>
            <person name="Losick R."/>
            <person name="Kolter R."/>
            <person name="Ravel J."/>
        </authorList>
    </citation>
    <scope>NUCLEOTIDE SEQUENCE [LARGE SCALE GENOMIC DNA]</scope>
    <source>
        <strain evidence="2">DSM 15029 / JCM 12233 / NBRC 101239 / NRRL B-23049 / TU-B-10</strain>
    </source>
</reference>
<dbReference type="KEGG" id="bst:GYO_3978"/>
<protein>
    <submittedName>
        <fullName evidence="1">Uncharacterized protein</fullName>
    </submittedName>
</protein>
<evidence type="ECO:0000313" key="1">
    <source>
        <dbReference type="EMBL" id="AEP88548.1"/>
    </source>
</evidence>
<dbReference type="AlphaFoldDB" id="G4P1L9"/>
<gene>
    <name evidence="1" type="ordered locus">GYO_3978</name>
</gene>
<dbReference type="STRING" id="1052585.GYO_3978"/>
<sequence>MYGDKTGDEASCNMLCINDYLDYSDLSDEEILIYVFRLWMAGSII</sequence>